<keyword evidence="2" id="KW-0576">Peroxisome</keyword>
<dbReference type="AlphaFoldDB" id="F0ZGJ3"/>
<dbReference type="VEuPathDB" id="AmoebaDB:DICPUDRAFT_77414"/>
<dbReference type="GO" id="GO:0005778">
    <property type="term" value="C:peroxisomal membrane"/>
    <property type="evidence" value="ECO:0000318"/>
    <property type="project" value="GO_Central"/>
</dbReference>
<dbReference type="RefSeq" id="XP_003286537.1">
    <property type="nucleotide sequence ID" value="XM_003286489.1"/>
</dbReference>
<dbReference type="OMA" id="PTWQSTY"/>
<proteinExistence type="inferred from homology"/>
<feature type="compositionally biased region" description="Low complexity" evidence="3">
    <location>
        <begin position="170"/>
        <end position="182"/>
    </location>
</feature>
<evidence type="ECO:0000313" key="4">
    <source>
        <dbReference type="EMBL" id="EGC36969.1"/>
    </source>
</evidence>
<dbReference type="PANTHER" id="PTHR13299:SF0">
    <property type="entry name" value="PEROXISOMAL MEMBRANE PROTEIN PEX16"/>
    <property type="match status" value="1"/>
</dbReference>
<accession>F0ZGJ3</accession>
<comment type="similarity">
    <text evidence="1 2">Belongs to the peroxin-16 family.</text>
</comment>
<comment type="subcellular location">
    <subcellularLocation>
        <location evidence="2">Peroxisome membrane</location>
    </subcellularLocation>
</comment>
<evidence type="ECO:0000256" key="2">
    <source>
        <dbReference type="RuleBase" id="RU365003"/>
    </source>
</evidence>
<name>F0ZGJ3_DICPU</name>
<dbReference type="KEGG" id="dpp:DICPUDRAFT_77414"/>
<keyword evidence="5" id="KW-1185">Reference proteome</keyword>
<feature type="region of interest" description="Disordered" evidence="3">
    <location>
        <begin position="163"/>
        <end position="192"/>
    </location>
</feature>
<protein>
    <recommendedName>
        <fullName evidence="2">Peroxisomal membrane protein PEX16</fullName>
    </recommendedName>
</protein>
<dbReference type="PANTHER" id="PTHR13299">
    <property type="entry name" value="PEROXISOMAL MEMBRANE PROTEIN PEX16"/>
    <property type="match status" value="1"/>
</dbReference>
<reference evidence="5" key="1">
    <citation type="journal article" date="2011" name="Genome Biol.">
        <title>Comparative genomics of the social amoebae Dictyostelium discoideum and Dictyostelium purpureum.</title>
        <authorList>
            <consortium name="US DOE Joint Genome Institute (JGI-PGF)"/>
            <person name="Sucgang R."/>
            <person name="Kuo A."/>
            <person name="Tian X."/>
            <person name="Salerno W."/>
            <person name="Parikh A."/>
            <person name="Feasley C.L."/>
            <person name="Dalin E."/>
            <person name="Tu H."/>
            <person name="Huang E."/>
            <person name="Barry K."/>
            <person name="Lindquist E."/>
            <person name="Shapiro H."/>
            <person name="Bruce D."/>
            <person name="Schmutz J."/>
            <person name="Salamov A."/>
            <person name="Fey P."/>
            <person name="Gaudet P."/>
            <person name="Anjard C."/>
            <person name="Babu M.M."/>
            <person name="Basu S."/>
            <person name="Bushmanova Y."/>
            <person name="van der Wel H."/>
            <person name="Katoh-Kurasawa M."/>
            <person name="Dinh C."/>
            <person name="Coutinho P.M."/>
            <person name="Saito T."/>
            <person name="Elias M."/>
            <person name="Schaap P."/>
            <person name="Kay R.R."/>
            <person name="Henrissat B."/>
            <person name="Eichinger L."/>
            <person name="Rivero F."/>
            <person name="Putnam N.H."/>
            <person name="West C.M."/>
            <person name="Loomis W.F."/>
            <person name="Chisholm R.L."/>
            <person name="Shaulsky G."/>
            <person name="Strassmann J.E."/>
            <person name="Queller D.C."/>
            <person name="Kuspa A."/>
            <person name="Grigoriev I.V."/>
        </authorList>
    </citation>
    <scope>NUCLEOTIDE SEQUENCE [LARGE SCALE GENOMIC DNA]</scope>
    <source>
        <strain evidence="5">QSDP1</strain>
    </source>
</reference>
<organism evidence="4 5">
    <name type="scientific">Dictyostelium purpureum</name>
    <name type="common">Slime mold</name>
    <dbReference type="NCBI Taxonomy" id="5786"/>
    <lineage>
        <taxon>Eukaryota</taxon>
        <taxon>Amoebozoa</taxon>
        <taxon>Evosea</taxon>
        <taxon>Eumycetozoa</taxon>
        <taxon>Dictyostelia</taxon>
        <taxon>Dictyosteliales</taxon>
        <taxon>Dictyosteliaceae</taxon>
        <taxon>Dictyostelium</taxon>
    </lineage>
</organism>
<dbReference type="Pfam" id="PF08610">
    <property type="entry name" value="Pex16"/>
    <property type="match status" value="1"/>
</dbReference>
<keyword evidence="2" id="KW-0962">Peroxisome biogenesis</keyword>
<evidence type="ECO:0000313" key="5">
    <source>
        <dbReference type="Proteomes" id="UP000001064"/>
    </source>
</evidence>
<dbReference type="EMBL" id="GL871012">
    <property type="protein sequence ID" value="EGC36969.1"/>
    <property type="molecule type" value="Genomic_DNA"/>
</dbReference>
<dbReference type="InterPro" id="IPR013919">
    <property type="entry name" value="Pex16"/>
</dbReference>
<dbReference type="GeneID" id="10503931"/>
<dbReference type="OrthoDB" id="2021143at2759"/>
<dbReference type="FunCoup" id="F0ZGJ3">
    <property type="interactions" value="54"/>
</dbReference>
<evidence type="ECO:0000256" key="1">
    <source>
        <dbReference type="ARBA" id="ARBA00009505"/>
    </source>
</evidence>
<gene>
    <name evidence="4" type="ORF">DICPUDRAFT_77414</name>
</gene>
<dbReference type="STRING" id="5786.F0ZGJ3"/>
<dbReference type="InParanoid" id="F0ZGJ3"/>
<evidence type="ECO:0000256" key="3">
    <source>
        <dbReference type="SAM" id="MobiDB-lite"/>
    </source>
</evidence>
<dbReference type="eggNOG" id="KOG4546">
    <property type="taxonomic scope" value="Eukaryota"/>
</dbReference>
<dbReference type="Proteomes" id="UP000001064">
    <property type="component" value="Unassembled WGS sequence"/>
</dbReference>
<dbReference type="GO" id="GO:0007031">
    <property type="term" value="P:peroxisome organization"/>
    <property type="evidence" value="ECO:0000318"/>
    <property type="project" value="GO_Central"/>
</dbReference>
<sequence>MNSPRNPVIKFLLENGDNLNLLKALITFLPGRYGDSELFTEGIYSGMNIFQSYLDYLSSNIMMSNNHAKTSEGHYLPPPYYLSTLKWITTIRNLELFLEIFATKKSSTGKKIVIFLIEFIKAILRVHLLHKTNGNMLVHHSFYVPSKDVAEIFKRNRKPNHTKHSAFSVSNSNNNSNNNNNSEFRTGKRKTLSDQIMEQKRLEKQELDERNVLDQQQREDQQLEESTLIRLLPPSPPKDYNTKVVGELLYIFRPVIYWFLYCIFGKRSWKPWIVSFSLEFLSKSFSEYGLYTHKIPLTNLEQKELARRRTFFLFYLIRSPFYEKFIGDGFVLKLFNLFKKIPIFKTLVDILFNYLSVYRTRYFYTSAS</sequence>